<keyword evidence="2" id="KW-1185">Reference proteome</keyword>
<dbReference type="AlphaFoldDB" id="A0A4Y2LCM7"/>
<name>A0A4Y2LCM7_ARAVE</name>
<accession>A0A4Y2LCM7</accession>
<reference evidence="1 2" key="1">
    <citation type="journal article" date="2019" name="Sci. Rep.">
        <title>Orb-weaving spider Araneus ventricosus genome elucidates the spidroin gene catalogue.</title>
        <authorList>
            <person name="Kono N."/>
            <person name="Nakamura H."/>
            <person name="Ohtoshi R."/>
            <person name="Moran D.A.P."/>
            <person name="Shinohara A."/>
            <person name="Yoshida Y."/>
            <person name="Fujiwara M."/>
            <person name="Mori M."/>
            <person name="Tomita M."/>
            <person name="Arakawa K."/>
        </authorList>
    </citation>
    <scope>NUCLEOTIDE SEQUENCE [LARGE SCALE GENOMIC DNA]</scope>
</reference>
<dbReference type="EMBL" id="BGPR01118292">
    <property type="protein sequence ID" value="GBN12435.1"/>
    <property type="molecule type" value="Genomic_DNA"/>
</dbReference>
<sequence length="60" mass="7154">MEQYLDSELMILEVEKYPQHDTRDNGFKNRELKRNAWLAVTKNVIGGKWDQMDQITRSNV</sequence>
<evidence type="ECO:0000313" key="2">
    <source>
        <dbReference type="Proteomes" id="UP000499080"/>
    </source>
</evidence>
<evidence type="ECO:0000313" key="1">
    <source>
        <dbReference type="EMBL" id="GBN12435.1"/>
    </source>
</evidence>
<evidence type="ECO:0008006" key="3">
    <source>
        <dbReference type="Google" id="ProtNLM"/>
    </source>
</evidence>
<dbReference type="Proteomes" id="UP000499080">
    <property type="component" value="Unassembled WGS sequence"/>
</dbReference>
<feature type="non-terminal residue" evidence="1">
    <location>
        <position position="60"/>
    </location>
</feature>
<proteinExistence type="predicted"/>
<protein>
    <recommendedName>
        <fullName evidence="3">MADF domain-containing protein</fullName>
    </recommendedName>
</protein>
<comment type="caution">
    <text evidence="1">The sequence shown here is derived from an EMBL/GenBank/DDBJ whole genome shotgun (WGS) entry which is preliminary data.</text>
</comment>
<gene>
    <name evidence="1" type="ORF">AVEN_158471_1</name>
</gene>
<dbReference type="OrthoDB" id="6437731at2759"/>
<organism evidence="1 2">
    <name type="scientific">Araneus ventricosus</name>
    <name type="common">Orbweaver spider</name>
    <name type="synonym">Epeira ventricosa</name>
    <dbReference type="NCBI Taxonomy" id="182803"/>
    <lineage>
        <taxon>Eukaryota</taxon>
        <taxon>Metazoa</taxon>
        <taxon>Ecdysozoa</taxon>
        <taxon>Arthropoda</taxon>
        <taxon>Chelicerata</taxon>
        <taxon>Arachnida</taxon>
        <taxon>Araneae</taxon>
        <taxon>Araneomorphae</taxon>
        <taxon>Entelegynae</taxon>
        <taxon>Araneoidea</taxon>
        <taxon>Araneidae</taxon>
        <taxon>Araneus</taxon>
    </lineage>
</organism>